<sequence>MNINERIQCIVDQFFSGNKAAFAKCIKVKPTTLSNIIGRERASKPSSEILESIAYNIPELNPDWLLTGQGDMLRMKEIGMFIDKNKGAINTGTVGGHNVNITGSDYEKIIDKNRIELTSKGAVSEVYLQKITSLESEIAKLESVVKSKNEVIEALKDHIASLKSK</sequence>
<dbReference type="OrthoDB" id="796548at2"/>
<feature type="coiled-coil region" evidence="1">
    <location>
        <begin position="124"/>
        <end position="165"/>
    </location>
</feature>
<organism evidence="2 3">
    <name type="scientific">Dysgonomonas macrotermitis</name>
    <dbReference type="NCBI Taxonomy" id="1346286"/>
    <lineage>
        <taxon>Bacteria</taxon>
        <taxon>Pseudomonadati</taxon>
        <taxon>Bacteroidota</taxon>
        <taxon>Bacteroidia</taxon>
        <taxon>Bacteroidales</taxon>
        <taxon>Dysgonomonadaceae</taxon>
        <taxon>Dysgonomonas</taxon>
    </lineage>
</organism>
<keyword evidence="3" id="KW-1185">Reference proteome</keyword>
<dbReference type="Gene3D" id="1.10.260.40">
    <property type="entry name" value="lambda repressor-like DNA-binding domains"/>
    <property type="match status" value="1"/>
</dbReference>
<dbReference type="InterPro" id="IPR010982">
    <property type="entry name" value="Lambda_DNA-bd_dom_sf"/>
</dbReference>
<dbReference type="AlphaFoldDB" id="A0A1M4SDX4"/>
<dbReference type="STRING" id="1346286.SAMN05444362_10135"/>
<proteinExistence type="predicted"/>
<dbReference type="GO" id="GO:0003677">
    <property type="term" value="F:DNA binding"/>
    <property type="evidence" value="ECO:0007669"/>
    <property type="project" value="InterPro"/>
</dbReference>
<accession>A0A1M4SDX4</accession>
<reference evidence="3" key="1">
    <citation type="submission" date="2016-11" db="EMBL/GenBank/DDBJ databases">
        <authorList>
            <person name="Varghese N."/>
            <person name="Submissions S."/>
        </authorList>
    </citation>
    <scope>NUCLEOTIDE SEQUENCE [LARGE SCALE GENOMIC DNA]</scope>
    <source>
        <strain evidence="3">DSM 27370</strain>
    </source>
</reference>
<evidence type="ECO:0008006" key="4">
    <source>
        <dbReference type="Google" id="ProtNLM"/>
    </source>
</evidence>
<dbReference type="EMBL" id="FQUC01000001">
    <property type="protein sequence ID" value="SHE30410.1"/>
    <property type="molecule type" value="Genomic_DNA"/>
</dbReference>
<dbReference type="RefSeq" id="WP_062175165.1">
    <property type="nucleotide sequence ID" value="NZ_BBXL01000001.1"/>
</dbReference>
<name>A0A1M4SDX4_9BACT</name>
<evidence type="ECO:0000313" key="3">
    <source>
        <dbReference type="Proteomes" id="UP000184480"/>
    </source>
</evidence>
<evidence type="ECO:0000313" key="2">
    <source>
        <dbReference type="EMBL" id="SHE30410.1"/>
    </source>
</evidence>
<keyword evidence="1" id="KW-0175">Coiled coil</keyword>
<dbReference type="Proteomes" id="UP000184480">
    <property type="component" value="Unassembled WGS sequence"/>
</dbReference>
<evidence type="ECO:0000256" key="1">
    <source>
        <dbReference type="SAM" id="Coils"/>
    </source>
</evidence>
<gene>
    <name evidence="2" type="ORF">SAMN05444362_10135</name>
</gene>
<protein>
    <recommendedName>
        <fullName evidence="4">Bacteriophage CI repressor helix-turn-helix domain-containing protein</fullName>
    </recommendedName>
</protein>